<dbReference type="PIRSF" id="PIRSF030250">
    <property type="entry name" value="Ptase_At2g46880"/>
    <property type="match status" value="1"/>
</dbReference>
<dbReference type="InterPro" id="IPR011230">
    <property type="entry name" value="PAP14/16/28/29"/>
</dbReference>
<gene>
    <name evidence="3" type="ORF">BRARA_F02213</name>
</gene>
<dbReference type="SUPFAM" id="SSF56300">
    <property type="entry name" value="Metallo-dependent phosphatases"/>
    <property type="match status" value="1"/>
</dbReference>
<dbReference type="GO" id="GO:0016787">
    <property type="term" value="F:hydrolase activity"/>
    <property type="evidence" value="ECO:0007669"/>
    <property type="project" value="InterPro"/>
</dbReference>
<feature type="domain" description="Calcineurin-like phosphoesterase" evidence="2">
    <location>
        <begin position="45"/>
        <end position="265"/>
    </location>
</feature>
<dbReference type="CDD" id="cd07383">
    <property type="entry name" value="MPP_Dcr2"/>
    <property type="match status" value="1"/>
</dbReference>
<evidence type="ECO:0000259" key="2">
    <source>
        <dbReference type="Pfam" id="PF00149"/>
    </source>
</evidence>
<accession>A0A397Z227</accession>
<dbReference type="EMBL" id="CM010633">
    <property type="protein sequence ID" value="RID58958.1"/>
    <property type="molecule type" value="Genomic_DNA"/>
</dbReference>
<organism evidence="3 4">
    <name type="scientific">Brassica campestris</name>
    <name type="common">Field mustard</name>
    <dbReference type="NCBI Taxonomy" id="3711"/>
    <lineage>
        <taxon>Eukaryota</taxon>
        <taxon>Viridiplantae</taxon>
        <taxon>Streptophyta</taxon>
        <taxon>Embryophyta</taxon>
        <taxon>Tracheophyta</taxon>
        <taxon>Spermatophyta</taxon>
        <taxon>Magnoliopsida</taxon>
        <taxon>eudicotyledons</taxon>
        <taxon>Gunneridae</taxon>
        <taxon>Pentapetalae</taxon>
        <taxon>rosids</taxon>
        <taxon>malvids</taxon>
        <taxon>Brassicales</taxon>
        <taxon>Brassicaceae</taxon>
        <taxon>Brassiceae</taxon>
        <taxon>Brassica</taxon>
    </lineage>
</organism>
<dbReference type="Pfam" id="PF00149">
    <property type="entry name" value="Metallophos"/>
    <property type="match status" value="1"/>
</dbReference>
<dbReference type="InterPro" id="IPR029052">
    <property type="entry name" value="Metallo-depent_PP-like"/>
</dbReference>
<dbReference type="PANTHER" id="PTHR32440:SF27">
    <property type="entry name" value="CALCINEURIN-LIKE PHOSPHOESTERASE DOMAIN-CONTAINING PROTEIN"/>
    <property type="match status" value="1"/>
</dbReference>
<protein>
    <recommendedName>
        <fullName evidence="2">Calcineurin-like phosphoesterase domain-containing protein</fullName>
    </recommendedName>
</protein>
<proteinExistence type="predicted"/>
<evidence type="ECO:0000313" key="4">
    <source>
        <dbReference type="Proteomes" id="UP000264353"/>
    </source>
</evidence>
<dbReference type="Proteomes" id="UP000264353">
    <property type="component" value="Chromosome A6"/>
</dbReference>
<reference evidence="3 4" key="1">
    <citation type="submission" date="2018-06" db="EMBL/GenBank/DDBJ databases">
        <title>WGS assembly of Brassica rapa FPsc.</title>
        <authorList>
            <person name="Bowman J."/>
            <person name="Kohchi T."/>
            <person name="Yamato K."/>
            <person name="Jenkins J."/>
            <person name="Shu S."/>
            <person name="Ishizaki K."/>
            <person name="Yamaoka S."/>
            <person name="Nishihama R."/>
            <person name="Nakamura Y."/>
            <person name="Berger F."/>
            <person name="Adam C."/>
            <person name="Aki S."/>
            <person name="Althoff F."/>
            <person name="Araki T."/>
            <person name="Arteaga-Vazquez M."/>
            <person name="Balasubrmanian S."/>
            <person name="Bauer D."/>
            <person name="Boehm C."/>
            <person name="Briginshaw L."/>
            <person name="Caballero-Perez J."/>
            <person name="Catarino B."/>
            <person name="Chen F."/>
            <person name="Chiyoda S."/>
            <person name="Chovatia M."/>
            <person name="Davies K."/>
            <person name="Delmans M."/>
            <person name="Demura T."/>
            <person name="Dierschke T."/>
            <person name="Dolan L."/>
            <person name="Dorantes-Acosta A."/>
            <person name="Eklund D."/>
            <person name="Florent S."/>
            <person name="Flores-Sandoval E."/>
            <person name="Fujiyama A."/>
            <person name="Fukuzawa H."/>
            <person name="Galik B."/>
            <person name="Grimanelli D."/>
            <person name="Grimwood J."/>
            <person name="Grossniklaus U."/>
            <person name="Hamada T."/>
            <person name="Haseloff J."/>
            <person name="Hetherington A."/>
            <person name="Higo A."/>
            <person name="Hirakawa Y."/>
            <person name="Hundley H."/>
            <person name="Ikeda Y."/>
            <person name="Inoue K."/>
            <person name="Inoue S."/>
            <person name="Ishida S."/>
            <person name="Jia Q."/>
            <person name="Kakita M."/>
            <person name="Kanazawa T."/>
            <person name="Kawai Y."/>
            <person name="Kawashima T."/>
            <person name="Kennedy M."/>
            <person name="Kinose K."/>
            <person name="Kinoshita T."/>
            <person name="Kohara Y."/>
            <person name="Koide E."/>
            <person name="Komatsu K."/>
            <person name="Kopischke S."/>
            <person name="Kubo M."/>
            <person name="Kyozuka J."/>
            <person name="Lagercrantz U."/>
            <person name="Lin S."/>
            <person name="Lindquist E."/>
            <person name="Lipzen A."/>
            <person name="Lu C."/>
            <person name="Luna E."/>
            <person name="Martienssen R."/>
            <person name="Minamino N."/>
            <person name="Mizutani M."/>
            <person name="Mizutani M."/>
            <person name="Mochizuki N."/>
            <person name="Monte I."/>
            <person name="Mosher R."/>
            <person name="Nagasaki H."/>
            <person name="Nakagami H."/>
            <person name="Naramoto S."/>
            <person name="Nishitani K."/>
            <person name="Ohtani M."/>
            <person name="Okamoto T."/>
            <person name="Okumura M."/>
            <person name="Phillips J."/>
            <person name="Pollak B."/>
            <person name="Reinders A."/>
            <person name="Roevekamp M."/>
            <person name="Sano R."/>
            <person name="Sawa S."/>
            <person name="Schmid M."/>
            <person name="Shirakawa M."/>
            <person name="Solano R."/>
            <person name="Spunde A."/>
            <person name="Suetsugu N."/>
            <person name="Sugano S."/>
            <person name="Sugiyama A."/>
            <person name="Sun R."/>
            <person name="Suzuki Y."/>
            <person name="Takenaka M."/>
            <person name="Takezawa D."/>
            <person name="Tomogane H."/>
            <person name="Tsuzuki M."/>
            <person name="Ueda T."/>
            <person name="Umeda M."/>
            <person name="Ward J."/>
            <person name="Watanabe Y."/>
            <person name="Yazaki K."/>
            <person name="Yokoyama R."/>
            <person name="Yoshitake Y."/>
            <person name="Yotsui I."/>
            <person name="Zachgo S."/>
            <person name="Schmutz J."/>
        </authorList>
    </citation>
    <scope>NUCLEOTIDE SEQUENCE [LARGE SCALE GENOMIC DNA]</scope>
    <source>
        <strain evidence="4">cv. B-3</strain>
    </source>
</reference>
<dbReference type="InterPro" id="IPR004843">
    <property type="entry name" value="Calcineurin-like_PHP"/>
</dbReference>
<evidence type="ECO:0000313" key="3">
    <source>
        <dbReference type="EMBL" id="RID58958.1"/>
    </source>
</evidence>
<name>A0A397Z227_BRACM</name>
<sequence>MADNKTNTRLFDFFLLSVSLVGICLASASESAQGRKLSFAVNGQFKILQVADMHYANGATTRCKNVLPSQLADCSDLNTTAFMWRVITAEKPDLIVFTGDNIFGSDVKDPVKSMNAAFAPAIASKIPWVAVLGNHDQESTLTRQELMNYIVKLPNTLSQIGGDYSSVQSLKGYDWIKTSQQFWYDQTSKRLQREYSEEPNPQQGTAPGLAYFHIPFPEFDNFDTKSATTGVRQEDTGSATTNSGFFTTLVARGDVKSVFVGHDHVNDFCGELKGLNLCYGGGFGYHAYGKAGWQRRARVVVADLNKKGTGSWGDVKSIRTWKRLDDEHLSVIDDQVLWNSSPSGSGVCRL</sequence>
<feature type="signal peptide" evidence="1">
    <location>
        <begin position="1"/>
        <end position="26"/>
    </location>
</feature>
<dbReference type="PANTHER" id="PTHR32440">
    <property type="entry name" value="PHOSPHATASE DCR2-RELATED-RELATED"/>
    <property type="match status" value="1"/>
</dbReference>
<dbReference type="Gene3D" id="3.60.21.10">
    <property type="match status" value="1"/>
</dbReference>
<feature type="chain" id="PRO_5017360665" description="Calcineurin-like phosphoesterase domain-containing protein" evidence="1">
    <location>
        <begin position="27"/>
        <end position="350"/>
    </location>
</feature>
<dbReference type="AlphaFoldDB" id="A0A397Z227"/>
<evidence type="ECO:0000256" key="1">
    <source>
        <dbReference type="SAM" id="SignalP"/>
    </source>
</evidence>
<keyword evidence="1" id="KW-0732">Signal</keyword>